<protein>
    <submittedName>
        <fullName evidence="1">Uncharacterized protein</fullName>
    </submittedName>
</protein>
<evidence type="ECO:0000313" key="1">
    <source>
        <dbReference type="EMBL" id="CAA9273652.1"/>
    </source>
</evidence>
<name>A0A6J4JBF2_9BACT</name>
<organism evidence="1">
    <name type="scientific">uncultured Adhaeribacter sp</name>
    <dbReference type="NCBI Taxonomy" id="448109"/>
    <lineage>
        <taxon>Bacteria</taxon>
        <taxon>Pseudomonadati</taxon>
        <taxon>Bacteroidota</taxon>
        <taxon>Cytophagia</taxon>
        <taxon>Cytophagales</taxon>
        <taxon>Hymenobacteraceae</taxon>
        <taxon>Adhaeribacter</taxon>
        <taxon>environmental samples</taxon>
    </lineage>
</organism>
<gene>
    <name evidence="1" type="ORF">AVDCRST_MAG95-2896</name>
</gene>
<reference evidence="1" key="1">
    <citation type="submission" date="2020-02" db="EMBL/GenBank/DDBJ databases">
        <authorList>
            <person name="Meier V. D."/>
        </authorList>
    </citation>
    <scope>NUCLEOTIDE SEQUENCE</scope>
    <source>
        <strain evidence="1">AVDCRST_MAG95</strain>
    </source>
</reference>
<dbReference type="EMBL" id="CADCTJ010000920">
    <property type="protein sequence ID" value="CAA9273652.1"/>
    <property type="molecule type" value="Genomic_DNA"/>
</dbReference>
<proteinExistence type="predicted"/>
<accession>A0A6J4JBF2</accession>
<sequence length="67" mass="7719">MIKAGSAGIYPWFKVNQVWLRTLPKHCSGSWQNLAFIFARKEVSSKNIYYTKQPFKPCRRAGGAKQK</sequence>
<dbReference type="AlphaFoldDB" id="A0A6J4JBF2"/>